<comment type="caution">
    <text evidence="3">The sequence shown here is derived from an EMBL/GenBank/DDBJ whole genome shotgun (WGS) entry which is preliminary data.</text>
</comment>
<evidence type="ECO:0000256" key="2">
    <source>
        <dbReference type="SAM" id="SignalP"/>
    </source>
</evidence>
<proteinExistence type="predicted"/>
<keyword evidence="4" id="KW-1185">Reference proteome</keyword>
<dbReference type="Proteomes" id="UP001292094">
    <property type="component" value="Unassembled WGS sequence"/>
</dbReference>
<feature type="chain" id="PRO_5042098475" evidence="2">
    <location>
        <begin position="17"/>
        <end position="171"/>
    </location>
</feature>
<evidence type="ECO:0000256" key="1">
    <source>
        <dbReference type="SAM" id="MobiDB-lite"/>
    </source>
</evidence>
<feature type="signal peptide" evidence="2">
    <location>
        <begin position="1"/>
        <end position="16"/>
    </location>
</feature>
<evidence type="ECO:0000313" key="4">
    <source>
        <dbReference type="Proteomes" id="UP001292094"/>
    </source>
</evidence>
<reference evidence="3" key="1">
    <citation type="submission" date="2023-11" db="EMBL/GenBank/DDBJ databases">
        <title>Genome assemblies of two species of porcelain crab, Petrolisthes cinctipes and Petrolisthes manimaculis (Anomura: Porcellanidae).</title>
        <authorList>
            <person name="Angst P."/>
        </authorList>
    </citation>
    <scope>NUCLEOTIDE SEQUENCE</scope>
    <source>
        <strain evidence="3">PB745_02</strain>
        <tissue evidence="3">Gill</tissue>
    </source>
</reference>
<protein>
    <submittedName>
        <fullName evidence="3">Uncharacterized protein</fullName>
    </submittedName>
</protein>
<dbReference type="AlphaFoldDB" id="A0AAE1TLP2"/>
<dbReference type="EMBL" id="JAWZYT010005592">
    <property type="protein sequence ID" value="KAK4290148.1"/>
    <property type="molecule type" value="Genomic_DNA"/>
</dbReference>
<feature type="compositionally biased region" description="Pro residues" evidence="1">
    <location>
        <begin position="134"/>
        <end position="157"/>
    </location>
</feature>
<sequence>MLFLSIFHLVLKCILPIPPDLNCHKTDHAPPIVIHSLHQSTTTHHHFVPYHFAPYHPPTTTHIPSTPPYHHSPAPLYHSSPPTLLYPIPTTTTVRVLLYTPPLPHPIHHFHLLHNPYPLHTHPHHPYPHHYHAPPLPSPPPLSPRPPLPSSTPPPRPTTKALLPRGTPTLS</sequence>
<organism evidence="3 4">
    <name type="scientific">Petrolisthes manimaculis</name>
    <dbReference type="NCBI Taxonomy" id="1843537"/>
    <lineage>
        <taxon>Eukaryota</taxon>
        <taxon>Metazoa</taxon>
        <taxon>Ecdysozoa</taxon>
        <taxon>Arthropoda</taxon>
        <taxon>Crustacea</taxon>
        <taxon>Multicrustacea</taxon>
        <taxon>Malacostraca</taxon>
        <taxon>Eumalacostraca</taxon>
        <taxon>Eucarida</taxon>
        <taxon>Decapoda</taxon>
        <taxon>Pleocyemata</taxon>
        <taxon>Anomura</taxon>
        <taxon>Galatheoidea</taxon>
        <taxon>Porcellanidae</taxon>
        <taxon>Petrolisthes</taxon>
    </lineage>
</organism>
<feature type="region of interest" description="Disordered" evidence="1">
    <location>
        <begin position="128"/>
        <end position="171"/>
    </location>
</feature>
<keyword evidence="2" id="KW-0732">Signal</keyword>
<name>A0AAE1TLP2_9EUCA</name>
<gene>
    <name evidence="3" type="ORF">Pmani_036935</name>
</gene>
<evidence type="ECO:0000313" key="3">
    <source>
        <dbReference type="EMBL" id="KAK4290148.1"/>
    </source>
</evidence>
<accession>A0AAE1TLP2</accession>